<feature type="transmembrane region" description="Helical" evidence="8">
    <location>
        <begin position="370"/>
        <end position="388"/>
    </location>
</feature>
<reference evidence="10 11" key="1">
    <citation type="journal article" date="2013" name="Nature">
        <title>Anaerobic oxidation of methane coupled to nitrate reduction in a novel archaeal lineage.</title>
        <authorList>
            <person name="Haroon M.F."/>
            <person name="Hu S."/>
            <person name="Shi Y."/>
            <person name="Imelfort M."/>
            <person name="Keller J."/>
            <person name="Hugenholtz P."/>
            <person name="Yuan Z."/>
            <person name="Tyson G.W."/>
        </authorList>
    </citation>
    <scope>NUCLEOTIDE SEQUENCE [LARGE SCALE GENOMIC DNA]</scope>
    <source>
        <strain evidence="10 11">ANME-2d</strain>
    </source>
</reference>
<dbReference type="InterPro" id="IPR038731">
    <property type="entry name" value="RgtA/B/C-like"/>
</dbReference>
<keyword evidence="7 8" id="KW-0472">Membrane</keyword>
<name>A0A062V4P2_9EURY</name>
<dbReference type="Pfam" id="PF13231">
    <property type="entry name" value="PMT_2"/>
    <property type="match status" value="1"/>
</dbReference>
<keyword evidence="6 8" id="KW-1133">Transmembrane helix</keyword>
<evidence type="ECO:0000313" key="11">
    <source>
        <dbReference type="Proteomes" id="UP000027153"/>
    </source>
</evidence>
<keyword evidence="3" id="KW-0328">Glycosyltransferase</keyword>
<feature type="domain" description="Glycosyltransferase RgtA/B/C/D-like" evidence="9">
    <location>
        <begin position="61"/>
        <end position="223"/>
    </location>
</feature>
<organism evidence="10 11">
    <name type="scientific">Candidatus Methanoperedens nitratireducens</name>
    <dbReference type="NCBI Taxonomy" id="1392998"/>
    <lineage>
        <taxon>Archaea</taxon>
        <taxon>Methanobacteriati</taxon>
        <taxon>Methanobacteriota</taxon>
        <taxon>Stenosarchaea group</taxon>
        <taxon>Methanomicrobia</taxon>
        <taxon>Methanosarcinales</taxon>
        <taxon>ANME-2 cluster</taxon>
        <taxon>Candidatus Methanoperedentaceae</taxon>
        <taxon>Candidatus Methanoperedens</taxon>
    </lineage>
</organism>
<dbReference type="GO" id="GO:0016763">
    <property type="term" value="F:pentosyltransferase activity"/>
    <property type="evidence" value="ECO:0007669"/>
    <property type="project" value="TreeGrafter"/>
</dbReference>
<feature type="transmembrane region" description="Helical" evidence="8">
    <location>
        <begin position="179"/>
        <end position="196"/>
    </location>
</feature>
<comment type="subcellular location">
    <subcellularLocation>
        <location evidence="1">Cell membrane</location>
        <topology evidence="1">Multi-pass membrane protein</topology>
    </subcellularLocation>
</comment>
<feature type="transmembrane region" description="Helical" evidence="8">
    <location>
        <begin position="82"/>
        <end position="101"/>
    </location>
</feature>
<accession>A0A062V4P2</accession>
<feature type="transmembrane region" description="Helical" evidence="8">
    <location>
        <begin position="157"/>
        <end position="173"/>
    </location>
</feature>
<gene>
    <name evidence="10" type="ORF">ANME2D_02809</name>
</gene>
<dbReference type="EMBL" id="JMIY01000007">
    <property type="protein sequence ID" value="KCZ70784.1"/>
    <property type="molecule type" value="Genomic_DNA"/>
</dbReference>
<dbReference type="AlphaFoldDB" id="A0A062V4P2"/>
<keyword evidence="11" id="KW-1185">Reference proteome</keyword>
<feature type="transmembrane region" description="Helical" evidence="8">
    <location>
        <begin position="288"/>
        <end position="305"/>
    </location>
</feature>
<protein>
    <submittedName>
        <fullName evidence="10">PMT family glycosyltransferase, 4-amino-4-deoxy-L-arabinose transferase</fullName>
    </submittedName>
</protein>
<keyword evidence="5 8" id="KW-0812">Transmembrane</keyword>
<evidence type="ECO:0000256" key="7">
    <source>
        <dbReference type="ARBA" id="ARBA00023136"/>
    </source>
</evidence>
<dbReference type="GO" id="GO:0005886">
    <property type="term" value="C:plasma membrane"/>
    <property type="evidence" value="ECO:0007669"/>
    <property type="project" value="UniProtKB-SubCell"/>
</dbReference>
<evidence type="ECO:0000256" key="2">
    <source>
        <dbReference type="ARBA" id="ARBA00022475"/>
    </source>
</evidence>
<feature type="transmembrane region" description="Helical" evidence="8">
    <location>
        <begin position="341"/>
        <end position="358"/>
    </location>
</feature>
<feature type="transmembrane region" description="Helical" evidence="8">
    <location>
        <begin position="133"/>
        <end position="150"/>
    </location>
</feature>
<evidence type="ECO:0000256" key="4">
    <source>
        <dbReference type="ARBA" id="ARBA00022679"/>
    </source>
</evidence>
<keyword evidence="2" id="KW-1003">Cell membrane</keyword>
<proteinExistence type="predicted"/>
<evidence type="ECO:0000256" key="8">
    <source>
        <dbReference type="SAM" id="Phobius"/>
    </source>
</evidence>
<feature type="transmembrane region" description="Helical" evidence="8">
    <location>
        <begin position="208"/>
        <end position="228"/>
    </location>
</feature>
<evidence type="ECO:0000256" key="3">
    <source>
        <dbReference type="ARBA" id="ARBA00022676"/>
    </source>
</evidence>
<dbReference type="PANTHER" id="PTHR33908">
    <property type="entry name" value="MANNOSYLTRANSFERASE YKCB-RELATED"/>
    <property type="match status" value="1"/>
</dbReference>
<dbReference type="PANTHER" id="PTHR33908:SF11">
    <property type="entry name" value="MEMBRANE PROTEIN"/>
    <property type="match status" value="1"/>
</dbReference>
<dbReference type="Proteomes" id="UP000027153">
    <property type="component" value="Unassembled WGS sequence"/>
</dbReference>
<dbReference type="InterPro" id="IPR050297">
    <property type="entry name" value="LipidA_mod_glycosyltrf_83"/>
</dbReference>
<comment type="caution">
    <text evidence="10">The sequence shown here is derived from an EMBL/GenBank/DDBJ whole genome shotgun (WGS) entry which is preliminary data.</text>
</comment>
<keyword evidence="4 10" id="KW-0808">Transferase</keyword>
<evidence type="ECO:0000256" key="1">
    <source>
        <dbReference type="ARBA" id="ARBA00004651"/>
    </source>
</evidence>
<dbReference type="GO" id="GO:0008610">
    <property type="term" value="P:lipid biosynthetic process"/>
    <property type="evidence" value="ECO:0007669"/>
    <property type="project" value="UniProtKB-ARBA"/>
</dbReference>
<feature type="transmembrane region" description="Helical" evidence="8">
    <location>
        <begin position="110"/>
        <end position="127"/>
    </location>
</feature>
<feature type="transmembrane region" description="Helical" evidence="8">
    <location>
        <begin position="317"/>
        <end position="335"/>
    </location>
</feature>
<evidence type="ECO:0000256" key="6">
    <source>
        <dbReference type="ARBA" id="ARBA00022989"/>
    </source>
</evidence>
<evidence type="ECO:0000256" key="5">
    <source>
        <dbReference type="ARBA" id="ARBA00022692"/>
    </source>
</evidence>
<evidence type="ECO:0000259" key="9">
    <source>
        <dbReference type="Pfam" id="PF13231"/>
    </source>
</evidence>
<sequence length="648" mass="74066">MGHSNLKDILIILGLFLIALLIRASDVSNVGMYPDEGQYHWKVNKILVNNWVPVAEVFNYNPPFLQYIEAGVTLLFGGELNTLRMVSVIFGSLTIPFLYLFGKTMYNRKTGLLAAIFLTFSSYHILYSRTIMLETPTIFFITAFLYFFWLSQRCEHGTKGMIYAAVAGAMMGLSFDAKYMAGFLVPAVPAYILWTNKFNFKALINKKVLLIYLFAFLFVLPLLFSLFYTNVGFHGISYYVEGRFEKQTSTSNRALSIPIADLIIKTGEKIQEVLSWGAVTMTSPWKDIFSISAILLFIITLFYYLHGFIYREKKDSFLVISLIMVSILLLLSAAYKHYLLYLLPFYFIMLSNLAVTSFEHLRKENSYTNVFRILMLSLTTVVLLSYIVSGATSSYWDEGEYSWAKSSVEYIKNDVIRDGFEGEILIGKITLSGIVENAIYLGGLNAQSFTILKIGEKYSSKIAEVDLERVDILKPDYLIIDKDKYPFYFTPYVTEEIFKNYTIVFHSPTYPYGSIVFKKINKQQDGFSLITDGENGEISRDMFNKSVPMVMKVGEVYTLLVEVKNTGNTTIKFDVHVHSNGYIISVDDEWRNITLNKGSINMLKFKIAPYQEYRGKLPITVDLYARSEETGAYKKIDSSTGYVYLIEK</sequence>
<evidence type="ECO:0000313" key="10">
    <source>
        <dbReference type="EMBL" id="KCZ70784.1"/>
    </source>
</evidence>